<evidence type="ECO:0000313" key="1">
    <source>
        <dbReference type="EMBL" id="MFD2550403.1"/>
    </source>
</evidence>
<gene>
    <name evidence="1" type="ORF">ACFSQP_01115</name>
</gene>
<reference evidence="2" key="1">
    <citation type="journal article" date="2019" name="Int. J. Syst. Evol. Microbiol.">
        <title>The Global Catalogue of Microorganisms (GCM) 10K type strain sequencing project: providing services to taxonomists for standard genome sequencing and annotation.</title>
        <authorList>
            <consortium name="The Broad Institute Genomics Platform"/>
            <consortium name="The Broad Institute Genome Sequencing Center for Infectious Disease"/>
            <person name="Wu L."/>
            <person name="Ma J."/>
        </authorList>
    </citation>
    <scope>NUCLEOTIDE SEQUENCE [LARGE SCALE GENOMIC DNA]</scope>
    <source>
        <strain evidence="2">KCTC 42587</strain>
    </source>
</reference>
<keyword evidence="2" id="KW-1185">Reference proteome</keyword>
<organism evidence="1 2">
    <name type="scientific">Bizionia sediminis</name>
    <dbReference type="NCBI Taxonomy" id="1737064"/>
    <lineage>
        <taxon>Bacteria</taxon>
        <taxon>Pseudomonadati</taxon>
        <taxon>Bacteroidota</taxon>
        <taxon>Flavobacteriia</taxon>
        <taxon>Flavobacteriales</taxon>
        <taxon>Flavobacteriaceae</taxon>
        <taxon>Bizionia</taxon>
    </lineage>
</organism>
<dbReference type="Proteomes" id="UP001597472">
    <property type="component" value="Unassembled WGS sequence"/>
</dbReference>
<comment type="caution">
    <text evidence="1">The sequence shown here is derived from an EMBL/GenBank/DDBJ whole genome shotgun (WGS) entry which is preliminary data.</text>
</comment>
<sequence length="267" mass="30901">MSQFKFFSQDVNRIVGKQRYRLLFIWMNRNFWGVLLYRTERGFYLLLGESYRFFRIVLLPFLNLIQAYSNVDIHYKADIKGGLLVLHASLGCVISGQSIIGKNLTLTGGNVIGIKKKCESGSFKIGDDCTLGANAAVIGPLILGNKIIIGASSCVVTYFASIRIPLHQKIYQVPCADGYESRYLEVYEKMNTEILAFFKNKPNFLVMEMGVNFDYTTLCTFLNIETIPEDAFPHARNNKKRKLPKYKLYRDLRSLYWNYKKDYKYYK</sequence>
<dbReference type="RefSeq" id="WP_376891160.1">
    <property type="nucleotide sequence ID" value="NZ_JBHULS010000001.1"/>
</dbReference>
<dbReference type="PANTHER" id="PTHR42811">
    <property type="entry name" value="SERINE ACETYLTRANSFERASE"/>
    <property type="match status" value="1"/>
</dbReference>
<dbReference type="Pfam" id="PF17784">
    <property type="entry name" value="Sulfotransfer_4"/>
    <property type="match status" value="1"/>
</dbReference>
<dbReference type="SUPFAM" id="SSF51161">
    <property type="entry name" value="Trimeric LpxA-like enzymes"/>
    <property type="match status" value="1"/>
</dbReference>
<dbReference type="EMBL" id="JBHULS010000001">
    <property type="protein sequence ID" value="MFD2550403.1"/>
    <property type="molecule type" value="Genomic_DNA"/>
</dbReference>
<dbReference type="Gene3D" id="3.40.50.300">
    <property type="entry name" value="P-loop containing nucleotide triphosphate hydrolases"/>
    <property type="match status" value="1"/>
</dbReference>
<accession>A0ABW5KPM1</accession>
<protein>
    <submittedName>
        <fullName evidence="1">Sulfotransferase</fullName>
    </submittedName>
</protein>
<dbReference type="InterPro" id="IPR040632">
    <property type="entry name" value="Sulfotransfer_4"/>
</dbReference>
<dbReference type="InterPro" id="IPR027417">
    <property type="entry name" value="P-loop_NTPase"/>
</dbReference>
<proteinExistence type="predicted"/>
<dbReference type="InterPro" id="IPR011004">
    <property type="entry name" value="Trimer_LpxA-like_sf"/>
</dbReference>
<dbReference type="Gene3D" id="2.160.10.10">
    <property type="entry name" value="Hexapeptide repeat proteins"/>
    <property type="match status" value="1"/>
</dbReference>
<name>A0ABW5KPM1_9FLAO</name>
<evidence type="ECO:0000313" key="2">
    <source>
        <dbReference type="Proteomes" id="UP001597472"/>
    </source>
</evidence>